<keyword evidence="20" id="KW-1185">Reference proteome</keyword>
<evidence type="ECO:0000256" key="11">
    <source>
        <dbReference type="ARBA" id="ARBA00023204"/>
    </source>
</evidence>
<evidence type="ECO:0000256" key="8">
    <source>
        <dbReference type="ARBA" id="ARBA00022763"/>
    </source>
</evidence>
<keyword evidence="8 16" id="KW-0227">DNA damage</keyword>
<dbReference type="GO" id="GO:0006260">
    <property type="term" value="P:DNA replication"/>
    <property type="evidence" value="ECO:0007669"/>
    <property type="project" value="UniProtKB-KW"/>
</dbReference>
<keyword evidence="5 16" id="KW-0548">Nucleotidyltransferase</keyword>
<accession>A0AAV2R8N3</accession>
<dbReference type="SUPFAM" id="SSF47802">
    <property type="entry name" value="DNA polymerase beta, N-terminal domain-like"/>
    <property type="match status" value="1"/>
</dbReference>
<dbReference type="InterPro" id="IPR037160">
    <property type="entry name" value="DNA_Pol_thumb_sf"/>
</dbReference>
<dbReference type="PROSITE" id="PS00522">
    <property type="entry name" value="DNA_POLYMERASE_X"/>
    <property type="match status" value="1"/>
</dbReference>
<dbReference type="Pfam" id="PF10391">
    <property type="entry name" value="DNA_pol_lambd_f"/>
    <property type="match status" value="1"/>
</dbReference>
<name>A0AAV2R8N3_MEGNR</name>
<dbReference type="Pfam" id="PF14792">
    <property type="entry name" value="DNA_pol_B_palm"/>
    <property type="match status" value="1"/>
</dbReference>
<dbReference type="Gene3D" id="3.30.460.10">
    <property type="entry name" value="Beta Polymerase, domain 2"/>
    <property type="match status" value="1"/>
</dbReference>
<feature type="domain" description="DNA-directed DNA polymerase X" evidence="18">
    <location>
        <begin position="39"/>
        <end position="363"/>
    </location>
</feature>
<dbReference type="InterPro" id="IPR019843">
    <property type="entry name" value="DNA_pol-X_BS"/>
</dbReference>
<dbReference type="SMART" id="SM00483">
    <property type="entry name" value="POLXc"/>
    <property type="match status" value="1"/>
</dbReference>
<evidence type="ECO:0000256" key="2">
    <source>
        <dbReference type="ARBA" id="ARBA00008323"/>
    </source>
</evidence>
<dbReference type="FunFam" id="3.30.460.10:FF:000020">
    <property type="entry name" value="DNA polymerase lambda"/>
    <property type="match status" value="1"/>
</dbReference>
<dbReference type="GO" id="GO:0046872">
    <property type="term" value="F:metal ion binding"/>
    <property type="evidence" value="ECO:0007669"/>
    <property type="project" value="UniProtKB-UniRule"/>
</dbReference>
<dbReference type="PANTHER" id="PTHR11276">
    <property type="entry name" value="DNA POLYMERASE TYPE-X FAMILY MEMBER"/>
    <property type="match status" value="1"/>
</dbReference>
<dbReference type="GO" id="GO:0016829">
    <property type="term" value="F:lyase activity"/>
    <property type="evidence" value="ECO:0007669"/>
    <property type="project" value="UniProtKB-KW"/>
</dbReference>
<dbReference type="Pfam" id="PF14791">
    <property type="entry name" value="DNA_pol_B_thumb"/>
    <property type="match status" value="1"/>
</dbReference>
<dbReference type="InterPro" id="IPR018944">
    <property type="entry name" value="DNA_pol_lambd_fingers_domain"/>
</dbReference>
<dbReference type="InterPro" id="IPR002054">
    <property type="entry name" value="DNA-dir_DNA_pol_X"/>
</dbReference>
<dbReference type="GO" id="GO:0005634">
    <property type="term" value="C:nucleus"/>
    <property type="evidence" value="ECO:0007669"/>
    <property type="project" value="UniProtKB-SubCell"/>
</dbReference>
<keyword evidence="6" id="KW-0235">DNA replication</keyword>
<comment type="function">
    <text evidence="16">DNA polymerase that functions in several pathways of DNA repair. Involved in base excision repair (BER) responsible for repair of lesions that give rise to abasic (AP) sites in DNA. Also contributes to DNA double-strand break repair by non-homologous end joining and homologous recombination. Has both template-dependent and template-independent (terminal transferase) DNA polymerase activities. Has also a 5'-deoxyribose-5-phosphate lyase (dRP lyase) activity.</text>
</comment>
<keyword evidence="13 16" id="KW-0539">Nucleus</keyword>
<dbReference type="InterPro" id="IPR022312">
    <property type="entry name" value="DNA_pol_X"/>
</dbReference>
<dbReference type="EMBL" id="CAXKWB010015947">
    <property type="protein sequence ID" value="CAL4114904.1"/>
    <property type="molecule type" value="Genomic_DNA"/>
</dbReference>
<dbReference type="GO" id="GO:0006303">
    <property type="term" value="P:double-strand break repair via nonhomologous end joining"/>
    <property type="evidence" value="ECO:0007669"/>
    <property type="project" value="TreeGrafter"/>
</dbReference>
<dbReference type="FunFam" id="3.30.210.10:FF:000002">
    <property type="entry name" value="DNA polymerase"/>
    <property type="match status" value="1"/>
</dbReference>
<evidence type="ECO:0000313" key="19">
    <source>
        <dbReference type="EMBL" id="CAL4114904.1"/>
    </source>
</evidence>
<dbReference type="Proteomes" id="UP001497623">
    <property type="component" value="Unassembled WGS sequence"/>
</dbReference>
<evidence type="ECO:0000256" key="14">
    <source>
        <dbReference type="ARBA" id="ARBA00049244"/>
    </source>
</evidence>
<dbReference type="PRINTS" id="PR00870">
    <property type="entry name" value="DNAPOLXBETA"/>
</dbReference>
<dbReference type="SUPFAM" id="SSF81585">
    <property type="entry name" value="PsbU/PolX domain-like"/>
    <property type="match status" value="1"/>
</dbReference>
<evidence type="ECO:0000256" key="12">
    <source>
        <dbReference type="ARBA" id="ARBA00023239"/>
    </source>
</evidence>
<comment type="similarity">
    <text evidence="2 16">Belongs to the DNA polymerase type-X family.</text>
</comment>
<dbReference type="PRINTS" id="PR00869">
    <property type="entry name" value="DNAPOLX"/>
</dbReference>
<feature type="active site" description="Nucleophile; Schiff-base intermediate with DNA; for 5'-dRP lyase activity" evidence="15">
    <location>
        <position position="100"/>
    </location>
</feature>
<keyword evidence="11 16" id="KW-0234">DNA repair</keyword>
<dbReference type="Pfam" id="PF14716">
    <property type="entry name" value="HHH_8"/>
    <property type="match status" value="1"/>
</dbReference>
<dbReference type="AlphaFoldDB" id="A0AAV2R8N3"/>
<keyword evidence="3" id="KW-0237">DNA synthesis</keyword>
<evidence type="ECO:0000256" key="4">
    <source>
        <dbReference type="ARBA" id="ARBA00022679"/>
    </source>
</evidence>
<dbReference type="InterPro" id="IPR029398">
    <property type="entry name" value="PolB_thumb"/>
</dbReference>
<dbReference type="CDD" id="cd00141">
    <property type="entry name" value="NT_POLXc"/>
    <property type="match status" value="1"/>
</dbReference>
<dbReference type="Gene3D" id="1.10.150.20">
    <property type="entry name" value="5' to 3' exonuclease, C-terminal subdomain"/>
    <property type="match status" value="1"/>
</dbReference>
<protein>
    <recommendedName>
        <fullName evidence="16">DNA polymerase</fullName>
        <ecNumber evidence="16">2.7.7.7</ecNumber>
    </recommendedName>
</protein>
<evidence type="ECO:0000256" key="5">
    <source>
        <dbReference type="ARBA" id="ARBA00022695"/>
    </source>
</evidence>
<reference evidence="19 20" key="1">
    <citation type="submission" date="2024-05" db="EMBL/GenBank/DDBJ databases">
        <authorList>
            <person name="Wallberg A."/>
        </authorList>
    </citation>
    <scope>NUCLEOTIDE SEQUENCE [LARGE SCALE GENOMIC DNA]</scope>
</reference>
<evidence type="ECO:0000259" key="18">
    <source>
        <dbReference type="SMART" id="SM00483"/>
    </source>
</evidence>
<feature type="coiled-coil region" evidence="17">
    <location>
        <begin position="38"/>
        <end position="65"/>
    </location>
</feature>
<dbReference type="FunFam" id="1.10.150.20:FF:000010">
    <property type="entry name" value="DNA polymerase lambda"/>
    <property type="match status" value="1"/>
</dbReference>
<sequence length="364" mass="41170">MKSREVKSDISQTELLKSKNLNLQDKFVCAHASSIKPTEKNEQIINELQKLMNAYKNKNDTWRALGYQKAISALKNHPREITAREEALTIRGIGERLADKIAEIVESGKLRKVAEVCDSEEAKSLETFMGVWGAGPTTAKAWYMQGLRTLDDVRNSANLTQHQVIGLLYYDDINSRIPRDECKEIENQVRNGALSLKSGLILQVCGSYRRGRPTCGDVDVLITHPDGYSHENIFRPLIKKLKDNGFITDDLVISESNGNQEKWLGVCKLPGEGRKHRRLDLIVVPYAEYAPALMYFTGSAHFNRSMRLLAIKMGMSLSEHGLRSGIVRQGREKLSTGKLLPTPTEASIFEHLKLEYREPHERDH</sequence>
<dbReference type="GO" id="GO:0003887">
    <property type="term" value="F:DNA-directed DNA polymerase activity"/>
    <property type="evidence" value="ECO:0007669"/>
    <property type="project" value="UniProtKB-UniRule"/>
</dbReference>
<dbReference type="Gene3D" id="3.30.210.10">
    <property type="entry name" value="DNA polymerase, thumb domain"/>
    <property type="match status" value="1"/>
</dbReference>
<dbReference type="PANTHER" id="PTHR11276:SF28">
    <property type="entry name" value="DNA POLYMERASE LAMBDA"/>
    <property type="match status" value="1"/>
</dbReference>
<dbReference type="InterPro" id="IPR002008">
    <property type="entry name" value="DNA_pol_X_beta-like"/>
</dbReference>
<dbReference type="InterPro" id="IPR028207">
    <property type="entry name" value="DNA_pol_B_palm_palm"/>
</dbReference>
<keyword evidence="10" id="KW-0238">DNA-binding</keyword>
<comment type="catalytic activity">
    <reaction evidence="14 16">
        <text>DNA(n) + a 2'-deoxyribonucleoside 5'-triphosphate = DNA(n+1) + diphosphate</text>
        <dbReference type="Rhea" id="RHEA:22508"/>
        <dbReference type="Rhea" id="RHEA-COMP:17339"/>
        <dbReference type="Rhea" id="RHEA-COMP:17340"/>
        <dbReference type="ChEBI" id="CHEBI:33019"/>
        <dbReference type="ChEBI" id="CHEBI:61560"/>
        <dbReference type="ChEBI" id="CHEBI:173112"/>
        <dbReference type="EC" id="2.7.7.7"/>
    </reaction>
</comment>
<evidence type="ECO:0000256" key="15">
    <source>
        <dbReference type="PIRSR" id="PIRSR622312-50"/>
    </source>
</evidence>
<evidence type="ECO:0000256" key="10">
    <source>
        <dbReference type="ARBA" id="ARBA00023125"/>
    </source>
</evidence>
<dbReference type="InterPro" id="IPR043519">
    <property type="entry name" value="NT_sf"/>
</dbReference>
<keyword evidence="12" id="KW-0456">Lyase</keyword>
<proteinExistence type="inferred from homology"/>
<evidence type="ECO:0000256" key="3">
    <source>
        <dbReference type="ARBA" id="ARBA00022634"/>
    </source>
</evidence>
<comment type="caution">
    <text evidence="19">The sequence shown here is derived from an EMBL/GenBank/DDBJ whole genome shotgun (WGS) entry which is preliminary data.</text>
</comment>
<evidence type="ECO:0000313" key="20">
    <source>
        <dbReference type="Proteomes" id="UP001497623"/>
    </source>
</evidence>
<dbReference type="InterPro" id="IPR010996">
    <property type="entry name" value="HHH_MUS81"/>
</dbReference>
<evidence type="ECO:0000256" key="16">
    <source>
        <dbReference type="RuleBase" id="RU366014"/>
    </source>
</evidence>
<keyword evidence="17" id="KW-0175">Coiled coil</keyword>
<evidence type="ECO:0000256" key="17">
    <source>
        <dbReference type="SAM" id="Coils"/>
    </source>
</evidence>
<dbReference type="SUPFAM" id="SSF81301">
    <property type="entry name" value="Nucleotidyltransferase"/>
    <property type="match status" value="1"/>
</dbReference>
<keyword evidence="7" id="KW-0479">Metal-binding</keyword>
<dbReference type="EC" id="2.7.7.7" evidence="16"/>
<organism evidence="19 20">
    <name type="scientific">Meganyctiphanes norvegica</name>
    <name type="common">Northern krill</name>
    <name type="synonym">Thysanopoda norvegica</name>
    <dbReference type="NCBI Taxonomy" id="48144"/>
    <lineage>
        <taxon>Eukaryota</taxon>
        <taxon>Metazoa</taxon>
        <taxon>Ecdysozoa</taxon>
        <taxon>Arthropoda</taxon>
        <taxon>Crustacea</taxon>
        <taxon>Multicrustacea</taxon>
        <taxon>Malacostraca</taxon>
        <taxon>Eumalacostraca</taxon>
        <taxon>Eucarida</taxon>
        <taxon>Euphausiacea</taxon>
        <taxon>Euphausiidae</taxon>
        <taxon>Meganyctiphanes</taxon>
    </lineage>
</organism>
<comment type="subcellular location">
    <subcellularLocation>
        <location evidence="1 16">Nucleus</location>
    </subcellularLocation>
</comment>
<evidence type="ECO:0000256" key="9">
    <source>
        <dbReference type="ARBA" id="ARBA00022932"/>
    </source>
</evidence>
<dbReference type="FunFam" id="1.10.150.110:FF:000004">
    <property type="entry name" value="DNA polymerase lambda"/>
    <property type="match status" value="1"/>
</dbReference>
<dbReference type="Gene3D" id="1.10.150.110">
    <property type="entry name" value="DNA polymerase beta, N-terminal domain-like"/>
    <property type="match status" value="1"/>
</dbReference>
<evidence type="ECO:0000256" key="1">
    <source>
        <dbReference type="ARBA" id="ARBA00004123"/>
    </source>
</evidence>
<evidence type="ECO:0000256" key="6">
    <source>
        <dbReference type="ARBA" id="ARBA00022705"/>
    </source>
</evidence>
<evidence type="ECO:0000256" key="7">
    <source>
        <dbReference type="ARBA" id="ARBA00022723"/>
    </source>
</evidence>
<keyword evidence="9 16" id="KW-0239">DNA-directed DNA polymerase</keyword>
<gene>
    <name evidence="19" type="ORF">MNOR_LOCUS20545</name>
</gene>
<keyword evidence="4 16" id="KW-0808">Transferase</keyword>
<dbReference type="GO" id="GO:0003677">
    <property type="term" value="F:DNA binding"/>
    <property type="evidence" value="ECO:0007669"/>
    <property type="project" value="UniProtKB-UniRule"/>
</dbReference>
<dbReference type="InterPro" id="IPR027421">
    <property type="entry name" value="DNA_pol_lamdba_lyase_dom_sf"/>
</dbReference>
<evidence type="ECO:0000256" key="13">
    <source>
        <dbReference type="ARBA" id="ARBA00023242"/>
    </source>
</evidence>